<feature type="compositionally biased region" description="Polar residues" evidence="1">
    <location>
        <begin position="39"/>
        <end position="50"/>
    </location>
</feature>
<dbReference type="Proteomes" id="UP000233256">
    <property type="component" value="Unassembled WGS sequence"/>
</dbReference>
<accession>A0A2N1PUE6</accession>
<evidence type="ECO:0000313" key="3">
    <source>
        <dbReference type="Proteomes" id="UP000233256"/>
    </source>
</evidence>
<comment type="caution">
    <text evidence="2">The sequence shown here is derived from an EMBL/GenBank/DDBJ whole genome shotgun (WGS) entry which is preliminary data.</text>
</comment>
<protein>
    <recommendedName>
        <fullName evidence="4">Tetratricopeptide repeat protein</fullName>
    </recommendedName>
</protein>
<evidence type="ECO:0000256" key="1">
    <source>
        <dbReference type="SAM" id="MobiDB-lite"/>
    </source>
</evidence>
<name>A0A2N1PUE6_9BACT</name>
<sequence length="240" mass="26870">MSKDSYSSASISAVLFILCFIIQGCGSRFDHIQTNRGTSATGVSASSFKSETQDIDQDNDSSSGEFSSTIITDPWAILQRRNRNIREAEDKVKEAYSIKECVEAYSALKSGDLEKTKTLYSRAFSKSASNPFLKARLKHVELMIQREKAGRNISLRDAMEIYDDPGRIEQAISLAEDALNSDPSNLVVRRDANRIIYEIMKTRNPQKAQKAKRDCFDSMMLMGKIAKDSESFLVSYGDSQ</sequence>
<evidence type="ECO:0008006" key="4">
    <source>
        <dbReference type="Google" id="ProtNLM"/>
    </source>
</evidence>
<dbReference type="EMBL" id="PGXC01000001">
    <property type="protein sequence ID" value="PKK91912.1"/>
    <property type="molecule type" value="Genomic_DNA"/>
</dbReference>
<reference evidence="2 3" key="1">
    <citation type="journal article" date="2017" name="ISME J.">
        <title>Potential for microbial H2 and metal transformations associated with novel bacteria and archaea in deep terrestrial subsurface sediments.</title>
        <authorList>
            <person name="Hernsdorf A.W."/>
            <person name="Amano Y."/>
            <person name="Miyakawa K."/>
            <person name="Ise K."/>
            <person name="Suzuki Y."/>
            <person name="Anantharaman K."/>
            <person name="Probst A."/>
            <person name="Burstein D."/>
            <person name="Thomas B.C."/>
            <person name="Banfield J.F."/>
        </authorList>
    </citation>
    <scope>NUCLEOTIDE SEQUENCE [LARGE SCALE GENOMIC DNA]</scope>
    <source>
        <strain evidence="2">HGW-Wallbacteria-1</strain>
    </source>
</reference>
<feature type="region of interest" description="Disordered" evidence="1">
    <location>
        <begin position="39"/>
        <end position="67"/>
    </location>
</feature>
<evidence type="ECO:0000313" key="2">
    <source>
        <dbReference type="EMBL" id="PKK91912.1"/>
    </source>
</evidence>
<gene>
    <name evidence="2" type="ORF">CVV64_00355</name>
</gene>
<dbReference type="AlphaFoldDB" id="A0A2N1PUE6"/>
<organism evidence="2 3">
    <name type="scientific">Candidatus Wallbacteria bacterium HGW-Wallbacteria-1</name>
    <dbReference type="NCBI Taxonomy" id="2013854"/>
    <lineage>
        <taxon>Bacteria</taxon>
        <taxon>Candidatus Walliibacteriota</taxon>
    </lineage>
</organism>
<proteinExistence type="predicted"/>
<dbReference type="PROSITE" id="PS51257">
    <property type="entry name" value="PROKAR_LIPOPROTEIN"/>
    <property type="match status" value="1"/>
</dbReference>